<name>A0A813XVY6_9BILA</name>
<keyword evidence="2" id="KW-0863">Zinc-finger</keyword>
<comment type="caution">
    <text evidence="5">The sequence shown here is derived from an EMBL/GenBank/DDBJ whole genome shotgun (WGS) entry which is preliminary data.</text>
</comment>
<evidence type="ECO:0000313" key="6">
    <source>
        <dbReference type="Proteomes" id="UP000663879"/>
    </source>
</evidence>
<evidence type="ECO:0000256" key="3">
    <source>
        <dbReference type="ARBA" id="ARBA00022833"/>
    </source>
</evidence>
<dbReference type="GO" id="GO:0008270">
    <property type="term" value="F:zinc ion binding"/>
    <property type="evidence" value="ECO:0007669"/>
    <property type="project" value="UniProtKB-KW"/>
</dbReference>
<gene>
    <name evidence="5" type="ORF">OXX778_LOCUS9918</name>
</gene>
<dbReference type="Proteomes" id="UP000663879">
    <property type="component" value="Unassembled WGS sequence"/>
</dbReference>
<evidence type="ECO:0000256" key="1">
    <source>
        <dbReference type="ARBA" id="ARBA00022723"/>
    </source>
</evidence>
<sequence>MSNYDNFQFIRSNTFKPENDDNDNINKDGFEVLLNGFLYYRNKKNKNSTYWTCKHPKCKAFLSIDHNGRIINQSKADHNLKTLDEVDNQKDVHQPLTHNEILALNFTKKVKERCSSEDVGACKISEDTKNKNFGNFLDYFVNNFFEGRFSMDIWNHYDTNGPRTNNNLESYNRKLKAFMDCAHPNIFKSIEFFQLQETSAFVKYVHANEGKPAPPRKKLDIGKDNNLCIYKKLEQHDISIESYLKYGMPLFTFRQNKNSEKAAFDTDSSDGEDLDSSEE</sequence>
<dbReference type="AlphaFoldDB" id="A0A813XVY6"/>
<keyword evidence="6" id="KW-1185">Reference proteome</keyword>
<keyword evidence="3" id="KW-0862">Zinc</keyword>
<accession>A0A813XVY6</accession>
<evidence type="ECO:0000313" key="5">
    <source>
        <dbReference type="EMBL" id="CAF0870760.1"/>
    </source>
</evidence>
<evidence type="ECO:0000259" key="4">
    <source>
        <dbReference type="Pfam" id="PF04500"/>
    </source>
</evidence>
<dbReference type="OrthoDB" id="6123510at2759"/>
<dbReference type="Gene3D" id="2.20.25.240">
    <property type="match status" value="1"/>
</dbReference>
<reference evidence="5" key="1">
    <citation type="submission" date="2021-02" db="EMBL/GenBank/DDBJ databases">
        <authorList>
            <person name="Nowell W R."/>
        </authorList>
    </citation>
    <scope>NUCLEOTIDE SEQUENCE</scope>
    <source>
        <strain evidence="5">Ploen Becks lab</strain>
    </source>
</reference>
<feature type="domain" description="FLYWCH-type" evidence="4">
    <location>
        <begin position="31"/>
        <end position="79"/>
    </location>
</feature>
<proteinExistence type="predicted"/>
<evidence type="ECO:0000256" key="2">
    <source>
        <dbReference type="ARBA" id="ARBA00022771"/>
    </source>
</evidence>
<dbReference type="Pfam" id="PF04500">
    <property type="entry name" value="FLYWCH"/>
    <property type="match status" value="1"/>
</dbReference>
<dbReference type="InterPro" id="IPR007588">
    <property type="entry name" value="Znf_FLYWCH"/>
</dbReference>
<protein>
    <recommendedName>
        <fullName evidence="4">FLYWCH-type domain-containing protein</fullName>
    </recommendedName>
</protein>
<dbReference type="EMBL" id="CAJNOC010001511">
    <property type="protein sequence ID" value="CAF0870760.1"/>
    <property type="molecule type" value="Genomic_DNA"/>
</dbReference>
<keyword evidence="1" id="KW-0479">Metal-binding</keyword>
<organism evidence="5 6">
    <name type="scientific">Brachionus calyciflorus</name>
    <dbReference type="NCBI Taxonomy" id="104777"/>
    <lineage>
        <taxon>Eukaryota</taxon>
        <taxon>Metazoa</taxon>
        <taxon>Spiralia</taxon>
        <taxon>Gnathifera</taxon>
        <taxon>Rotifera</taxon>
        <taxon>Eurotatoria</taxon>
        <taxon>Monogononta</taxon>
        <taxon>Pseudotrocha</taxon>
        <taxon>Ploima</taxon>
        <taxon>Brachionidae</taxon>
        <taxon>Brachionus</taxon>
    </lineage>
</organism>